<dbReference type="STRING" id="1560345.AWL63_17710"/>
<feature type="transmembrane region" description="Helical" evidence="1">
    <location>
        <begin position="12"/>
        <end position="36"/>
    </location>
</feature>
<keyword evidence="3" id="KW-1185">Reference proteome</keyword>
<accession>A0A1B3ZDJ1</accession>
<dbReference type="EMBL" id="CP014168">
    <property type="protein sequence ID" value="AOH85498.1"/>
    <property type="molecule type" value="Genomic_DNA"/>
</dbReference>
<feature type="transmembrane region" description="Helical" evidence="1">
    <location>
        <begin position="441"/>
        <end position="458"/>
    </location>
</feature>
<feature type="transmembrane region" description="Helical" evidence="1">
    <location>
        <begin position="308"/>
        <end position="328"/>
    </location>
</feature>
<feature type="transmembrane region" description="Helical" evidence="1">
    <location>
        <begin position="340"/>
        <end position="362"/>
    </location>
</feature>
<name>A0A1B3ZDJ1_9SPHN</name>
<keyword evidence="1" id="KW-0812">Transmembrane</keyword>
<feature type="transmembrane region" description="Helical" evidence="1">
    <location>
        <begin position="478"/>
        <end position="500"/>
    </location>
</feature>
<evidence type="ECO:0000313" key="2">
    <source>
        <dbReference type="EMBL" id="AOH85498.1"/>
    </source>
</evidence>
<evidence type="ECO:0000256" key="1">
    <source>
        <dbReference type="SAM" id="Phobius"/>
    </source>
</evidence>
<feature type="transmembrane region" description="Helical" evidence="1">
    <location>
        <begin position="383"/>
        <end position="402"/>
    </location>
</feature>
<sequence>MSKGFRQSQSTLHTWSGLLVGWVLFVVFVAGTAAYWREALNRWAQPELPRIEDPARVLRGEQAFLTKRSPDAVSWFITVPSERSASGTVFWVPGAKEKPGTARGETIAMIDGNGQPVVARETRGGDFFYRFHFDLQYLPVIWSRWIVGVCAMFMLVAILSGIVTHKKIFRDFFTFRGSKGQRSWLDGHNAVAVLGLPFHLMITYTGLVTLMTMLMPWAAVANYRDPTALFTELFPQSAPVARSGEPAPLVDLTALLKDAERRLGAPVEYIQVASPGDAAARVTLSQSAHGTLSSYPPSLSYDGVSGRLIWVSPPVGAAVLTAGSMIGLHAGRFADAPLRWLYFLCGVGGSIMVASGLVLWTVKRREKLPDPARPHFGFRLVERLNIGFVAGFPTAMVGFLWANRLLPLGMEARAQGEINAMFAFWGALIVHAFVRAPRRAWIEQLGLAAGLLLALPVYDALATRKGLPATIAAGDWTLAGVDLTLLALGLGFGWAARAVSRHAPVKRHSRARAMVLA</sequence>
<dbReference type="RefSeq" id="WP_069206031.1">
    <property type="nucleotide sequence ID" value="NZ_CP014168.1"/>
</dbReference>
<feature type="transmembrane region" description="Helical" evidence="1">
    <location>
        <begin position="414"/>
        <end position="434"/>
    </location>
</feature>
<protein>
    <submittedName>
        <fullName evidence="2">Peptidase</fullName>
    </submittedName>
</protein>
<dbReference type="OrthoDB" id="9776609at2"/>
<keyword evidence="1" id="KW-0472">Membrane</keyword>
<dbReference type="Pfam" id="PF03929">
    <property type="entry name" value="PepSY_TM"/>
    <property type="match status" value="1"/>
</dbReference>
<dbReference type="AlphaFoldDB" id="A0A1B3ZDJ1"/>
<reference evidence="2 3" key="1">
    <citation type="submission" date="2016-01" db="EMBL/GenBank/DDBJ databases">
        <title>Complete genome and mega plasmid sequence of Sphingomonas panacis DCY99 elicits systemic resistance in rice to Xanthomonas oryzae.</title>
        <authorList>
            <person name="Kim Y.J."/>
            <person name="Yang D.C."/>
            <person name="Sing P."/>
        </authorList>
    </citation>
    <scope>NUCLEOTIDE SEQUENCE [LARGE SCALE GENOMIC DNA]</scope>
    <source>
        <strain evidence="2 3">DCY99</strain>
    </source>
</reference>
<organism evidence="2 3">
    <name type="scientific">Sphingomonas panacis</name>
    <dbReference type="NCBI Taxonomy" id="1560345"/>
    <lineage>
        <taxon>Bacteria</taxon>
        <taxon>Pseudomonadati</taxon>
        <taxon>Pseudomonadota</taxon>
        <taxon>Alphaproteobacteria</taxon>
        <taxon>Sphingomonadales</taxon>
        <taxon>Sphingomonadaceae</taxon>
        <taxon>Sphingomonas</taxon>
    </lineage>
</organism>
<dbReference type="KEGG" id="span:AWL63_17710"/>
<gene>
    <name evidence="2" type="ORF">AWL63_17710</name>
</gene>
<dbReference type="PANTHER" id="PTHR34219:SF4">
    <property type="entry name" value="PEPSY DOMAIN-CONTAINING PROTEIN"/>
    <property type="match status" value="1"/>
</dbReference>
<dbReference type="Proteomes" id="UP000094256">
    <property type="component" value="Chromosome"/>
</dbReference>
<dbReference type="PANTHER" id="PTHR34219">
    <property type="entry name" value="IRON-REGULATED INNER MEMBRANE PROTEIN-RELATED"/>
    <property type="match status" value="1"/>
</dbReference>
<keyword evidence="1" id="KW-1133">Transmembrane helix</keyword>
<feature type="transmembrane region" description="Helical" evidence="1">
    <location>
        <begin position="142"/>
        <end position="163"/>
    </location>
</feature>
<proteinExistence type="predicted"/>
<evidence type="ECO:0000313" key="3">
    <source>
        <dbReference type="Proteomes" id="UP000094256"/>
    </source>
</evidence>
<dbReference type="InterPro" id="IPR005625">
    <property type="entry name" value="PepSY-ass_TM"/>
</dbReference>